<keyword evidence="2" id="KW-1185">Reference proteome</keyword>
<comment type="caution">
    <text evidence="1">The sequence shown here is derived from an EMBL/GenBank/DDBJ whole genome shotgun (WGS) entry which is preliminary data.</text>
</comment>
<dbReference type="AlphaFoldDB" id="A0A069RBA8"/>
<name>A0A069RBA8_PEPLI</name>
<organism evidence="1 2">
    <name type="scientific">Peptoclostridium litorale DSM 5388</name>
    <dbReference type="NCBI Taxonomy" id="1121324"/>
    <lineage>
        <taxon>Bacteria</taxon>
        <taxon>Bacillati</taxon>
        <taxon>Bacillota</taxon>
        <taxon>Clostridia</taxon>
        <taxon>Peptostreptococcales</taxon>
        <taxon>Peptoclostridiaceae</taxon>
        <taxon>Peptoclostridium</taxon>
    </lineage>
</organism>
<proteinExistence type="predicted"/>
<dbReference type="Proteomes" id="UP000027946">
    <property type="component" value="Unassembled WGS sequence"/>
</dbReference>
<accession>A0A069RBA8</accession>
<dbReference type="EMBL" id="JJMM01000021">
    <property type="protein sequence ID" value="KDR94354.1"/>
    <property type="molecule type" value="Genomic_DNA"/>
</dbReference>
<sequence length="57" mass="6511">MKNNCENNFVSENYSENFSGATDFSSLEVEGKKEHSEFRRELTQSGLNFMGCGSFEF</sequence>
<reference evidence="1 2" key="1">
    <citation type="submission" date="2014-03" db="EMBL/GenBank/DDBJ databases">
        <title>Genome sequence of Clostridium litorale W6, DSM 5388.</title>
        <authorList>
            <person name="Poehlein A."/>
            <person name="Jagirdar A."/>
            <person name="Khonsari B."/>
            <person name="Chibani C.M."/>
            <person name="Gutierrez Gutierrez D.A."/>
            <person name="Davydova E."/>
            <person name="Alghaithi H.S."/>
            <person name="Nair K.P."/>
            <person name="Dhamotharan K."/>
            <person name="Chandran L."/>
            <person name="G W."/>
            <person name="Daniel R."/>
        </authorList>
    </citation>
    <scope>NUCLEOTIDE SEQUENCE [LARGE SCALE GENOMIC DNA]</scope>
    <source>
        <strain evidence="1 2">W6</strain>
    </source>
</reference>
<evidence type="ECO:0000313" key="2">
    <source>
        <dbReference type="Proteomes" id="UP000027946"/>
    </source>
</evidence>
<dbReference type="RefSeq" id="WP_159434357.1">
    <property type="nucleotide sequence ID" value="NZ_FSRH01000025.1"/>
</dbReference>
<gene>
    <name evidence="1" type="ORF">CLIT_21c00040</name>
</gene>
<protein>
    <submittedName>
        <fullName evidence="1">Uncharacterized protein</fullName>
    </submittedName>
</protein>
<evidence type="ECO:0000313" key="1">
    <source>
        <dbReference type="EMBL" id="KDR94354.1"/>
    </source>
</evidence>